<dbReference type="InterPro" id="IPR037171">
    <property type="entry name" value="NagB/RpiA_transferase-like"/>
</dbReference>
<dbReference type="GO" id="GO:0008814">
    <property type="term" value="F:citrate CoA-transferase activity"/>
    <property type="evidence" value="ECO:0007669"/>
    <property type="project" value="InterPro"/>
</dbReference>
<dbReference type="GO" id="GO:0006084">
    <property type="term" value="P:acetyl-CoA metabolic process"/>
    <property type="evidence" value="ECO:0007669"/>
    <property type="project" value="InterPro"/>
</dbReference>
<protein>
    <recommendedName>
        <fullName evidence="2">Citrate lyase subunit alpha</fullName>
    </recommendedName>
</protein>
<name>X0Z6S7_9ZZZZ</name>
<dbReference type="AlphaFoldDB" id="X0Z6S7"/>
<comment type="caution">
    <text evidence="1">The sequence shown here is derived from an EMBL/GenBank/DDBJ whole genome shotgun (WGS) entry which is preliminary data.</text>
</comment>
<sequence length="162" mass="17653">MKVENAADRPVEIDISGKTFKPFAGAKKHGYTSKVTSLSDALKKCGLKDEMCLSFHHQLRNGDSVINMTLEAVRELGVKNMMMAQTAIFNVHEPVIDFIKEGVVNRIEGSINGVVGDYISRNPLPYPVVLRSHGGRWAAVKTGELHPNIAVIPASAADERGN</sequence>
<feature type="non-terminal residue" evidence="1">
    <location>
        <position position="162"/>
    </location>
</feature>
<dbReference type="Gene3D" id="3.40.1080.10">
    <property type="entry name" value="Glutaconate Coenzyme A-transferase"/>
    <property type="match status" value="1"/>
</dbReference>
<dbReference type="SUPFAM" id="SSF100950">
    <property type="entry name" value="NagB/RpiA/CoA transferase-like"/>
    <property type="match status" value="1"/>
</dbReference>
<dbReference type="InterPro" id="IPR006472">
    <property type="entry name" value="Citrate_lyase_asu"/>
</dbReference>
<dbReference type="EMBL" id="BARS01053965">
    <property type="protein sequence ID" value="GAG44286.1"/>
    <property type="molecule type" value="Genomic_DNA"/>
</dbReference>
<dbReference type="Pfam" id="PF04223">
    <property type="entry name" value="CitF"/>
    <property type="match status" value="1"/>
</dbReference>
<evidence type="ECO:0000313" key="1">
    <source>
        <dbReference type="EMBL" id="GAG44286.1"/>
    </source>
</evidence>
<dbReference type="PANTHER" id="PTHR40596">
    <property type="entry name" value="CITRATE LYASE ALPHA CHAIN"/>
    <property type="match status" value="1"/>
</dbReference>
<dbReference type="PANTHER" id="PTHR40596:SF1">
    <property type="entry name" value="CITRATE LYASE ALPHA CHAIN"/>
    <property type="match status" value="1"/>
</dbReference>
<dbReference type="GO" id="GO:0005737">
    <property type="term" value="C:cytoplasm"/>
    <property type="evidence" value="ECO:0007669"/>
    <property type="project" value="InterPro"/>
</dbReference>
<organism evidence="1">
    <name type="scientific">marine sediment metagenome</name>
    <dbReference type="NCBI Taxonomy" id="412755"/>
    <lineage>
        <taxon>unclassified sequences</taxon>
        <taxon>metagenomes</taxon>
        <taxon>ecological metagenomes</taxon>
    </lineage>
</organism>
<accession>X0Z6S7</accession>
<reference evidence="1" key="1">
    <citation type="journal article" date="2014" name="Front. Microbiol.">
        <title>High frequency of phylogenetically diverse reductive dehalogenase-homologous genes in deep subseafloor sedimentary metagenomes.</title>
        <authorList>
            <person name="Kawai M."/>
            <person name="Futagami T."/>
            <person name="Toyoda A."/>
            <person name="Takaki Y."/>
            <person name="Nishi S."/>
            <person name="Hori S."/>
            <person name="Arai W."/>
            <person name="Tsubouchi T."/>
            <person name="Morono Y."/>
            <person name="Uchiyama I."/>
            <person name="Ito T."/>
            <person name="Fujiyama A."/>
            <person name="Inagaki F."/>
            <person name="Takami H."/>
        </authorList>
    </citation>
    <scope>NUCLEOTIDE SEQUENCE</scope>
    <source>
        <strain evidence="1">Expedition CK06-06</strain>
    </source>
</reference>
<dbReference type="GO" id="GO:0009346">
    <property type="term" value="C:ATP-independent citrate lyase complex"/>
    <property type="evidence" value="ECO:0007669"/>
    <property type="project" value="InterPro"/>
</dbReference>
<gene>
    <name evidence="1" type="ORF">S01H1_79980</name>
</gene>
<proteinExistence type="predicted"/>
<evidence type="ECO:0008006" key="2">
    <source>
        <dbReference type="Google" id="ProtNLM"/>
    </source>
</evidence>